<evidence type="ECO:0000259" key="14">
    <source>
        <dbReference type="Pfam" id="PF00593"/>
    </source>
</evidence>
<keyword evidence="13" id="KW-0732">Signal</keyword>
<evidence type="ECO:0000256" key="6">
    <source>
        <dbReference type="ARBA" id="ARBA00023004"/>
    </source>
</evidence>
<evidence type="ECO:0000256" key="11">
    <source>
        <dbReference type="PROSITE-ProRule" id="PRU01360"/>
    </source>
</evidence>
<evidence type="ECO:0000256" key="7">
    <source>
        <dbReference type="ARBA" id="ARBA00023065"/>
    </source>
</evidence>
<dbReference type="PANTHER" id="PTHR32552">
    <property type="entry name" value="FERRICHROME IRON RECEPTOR-RELATED"/>
    <property type="match status" value="1"/>
</dbReference>
<keyword evidence="5 11" id="KW-0812">Transmembrane</keyword>
<reference evidence="16 17" key="1">
    <citation type="journal article" date="2011" name="Int. J. Syst. Evol. Microbiol.">
        <title>Zhongshania antarctica gen. nov., sp. nov. and Zhongshania guokunii sp. nov., gammaproteobacteria respectively isolated from coastal attached (fast) ice and surface seawater of the Antarctic.</title>
        <authorList>
            <person name="Li H.J."/>
            <person name="Zhang X.Y."/>
            <person name="Chen C.X."/>
            <person name="Zhang Y.J."/>
            <person name="Gao Z.M."/>
            <person name="Yu Y."/>
            <person name="Chen X.L."/>
            <person name="Chen B."/>
            <person name="Zhang Y.Z."/>
        </authorList>
    </citation>
    <scope>NUCLEOTIDE SEQUENCE [LARGE SCALE GENOMIC DNA]</scope>
    <source>
        <strain evidence="16 17">R06B22</strain>
    </source>
</reference>
<feature type="chain" id="PRO_5047183480" evidence="13">
    <location>
        <begin position="20"/>
        <end position="761"/>
    </location>
</feature>
<dbReference type="EMBL" id="JBFRYB010000001">
    <property type="protein sequence ID" value="MEX1665536.1"/>
    <property type="molecule type" value="Genomic_DNA"/>
</dbReference>
<keyword evidence="10 11" id="KW-0998">Cell outer membrane</keyword>
<keyword evidence="16" id="KW-0675">Receptor</keyword>
<accession>A0ABV3TVA1</accession>
<dbReference type="InterPro" id="IPR039426">
    <property type="entry name" value="TonB-dep_rcpt-like"/>
</dbReference>
<evidence type="ECO:0000256" key="12">
    <source>
        <dbReference type="RuleBase" id="RU003357"/>
    </source>
</evidence>
<keyword evidence="8 12" id="KW-0798">TonB box</keyword>
<evidence type="ECO:0000256" key="10">
    <source>
        <dbReference type="ARBA" id="ARBA00023237"/>
    </source>
</evidence>
<evidence type="ECO:0000256" key="5">
    <source>
        <dbReference type="ARBA" id="ARBA00022692"/>
    </source>
</evidence>
<evidence type="ECO:0000256" key="8">
    <source>
        <dbReference type="ARBA" id="ARBA00023077"/>
    </source>
</evidence>
<dbReference type="Proteomes" id="UP001557484">
    <property type="component" value="Unassembled WGS sequence"/>
</dbReference>
<comment type="caution">
    <text evidence="16">The sequence shown here is derived from an EMBL/GenBank/DDBJ whole genome shotgun (WGS) entry which is preliminary data.</text>
</comment>
<dbReference type="InterPro" id="IPR000531">
    <property type="entry name" value="Beta-barrel_TonB"/>
</dbReference>
<sequence>MDWKIVGLASLLCISSSHAAKLEEVLVTAQKRSEDVRDVPIAISVISGDDMRDAAISNFNDLALFLPNVSINTDFNALYLRGIGTSELNVIGEQSVAYIIDGVYVSRLDYLKPGFMDLERIEILKGPQGTLFGRNATGGVINITNGTPTEDWYGLASVTKGDRNIEEVEGIISGPITESLRFRLAGKQRDEDGSGYSTTSDDTLGDKALSQARATVVWDITDSLSAKLSYTKLDYDIGVWLGSEISYAPNDQITSLLDADYESNMDRNSSLKKGNQSKGKGRIVPLELNWDVGEYVITLVSAITELNDSQGGDIDATNADYIALSGSAKSKQWSEELRLTSPPGVFEYVTGLYYFKSSIETELTMPAFITGVTGITDALLSNQTGGVLDPVLAPVFGGIPDLDLVTGPLDTFYGFTDIETTSIGLFGQAKWNVSDYFALIFGLRYSEDEKLGSSYSNHGSPLPLFELLAGPEYSVLNKSIIDRDVSPKFSVIWDPLESVSMYFTYAEGFRSGSFNIAALSADEVTFDAETSVTVEAGIKTELFDGSTRFNLGAFHTRYYDYQLATFTGFGYATANAAEVVSKGFESDITTMPIENLLIVASAGYNEAEFEDFKNGGCQTRPLSEDPTPTGLAVLPEEVCDLSGRPIHRAPELTGSIRIDYSFTPFDLPFSIGVGVDATFKDFEYMDSDLDPLDSQGAYWLYNARVGIKSLDDRWRFDIHGKNLSDELIKTFSGDAILQPGSHAALTNSPKYFFATLRYTFN</sequence>
<evidence type="ECO:0000256" key="9">
    <source>
        <dbReference type="ARBA" id="ARBA00023136"/>
    </source>
</evidence>
<dbReference type="PANTHER" id="PTHR32552:SF81">
    <property type="entry name" value="TONB-DEPENDENT OUTER MEMBRANE RECEPTOR"/>
    <property type="match status" value="1"/>
</dbReference>
<evidence type="ECO:0000256" key="1">
    <source>
        <dbReference type="ARBA" id="ARBA00004571"/>
    </source>
</evidence>
<evidence type="ECO:0000313" key="16">
    <source>
        <dbReference type="EMBL" id="MEX1665536.1"/>
    </source>
</evidence>
<organism evidence="16 17">
    <name type="scientific">Zhongshania arctica</name>
    <dbReference type="NCBI Taxonomy" id="3238302"/>
    <lineage>
        <taxon>Bacteria</taxon>
        <taxon>Pseudomonadati</taxon>
        <taxon>Pseudomonadota</taxon>
        <taxon>Gammaproteobacteria</taxon>
        <taxon>Cellvibrionales</taxon>
        <taxon>Spongiibacteraceae</taxon>
        <taxon>Zhongshania</taxon>
    </lineage>
</organism>
<protein>
    <submittedName>
        <fullName evidence="16">TonB-dependent receptor</fullName>
    </submittedName>
</protein>
<proteinExistence type="inferred from homology"/>
<keyword evidence="7" id="KW-0406">Ion transport</keyword>
<dbReference type="Gene3D" id="2.40.170.20">
    <property type="entry name" value="TonB-dependent receptor, beta-barrel domain"/>
    <property type="match status" value="1"/>
</dbReference>
<feature type="domain" description="TonB-dependent receptor plug" evidence="15">
    <location>
        <begin position="36"/>
        <end position="140"/>
    </location>
</feature>
<evidence type="ECO:0000256" key="4">
    <source>
        <dbReference type="ARBA" id="ARBA00022496"/>
    </source>
</evidence>
<dbReference type="SUPFAM" id="SSF56935">
    <property type="entry name" value="Porins"/>
    <property type="match status" value="1"/>
</dbReference>
<evidence type="ECO:0000313" key="17">
    <source>
        <dbReference type="Proteomes" id="UP001557484"/>
    </source>
</evidence>
<dbReference type="InterPro" id="IPR012910">
    <property type="entry name" value="Plug_dom"/>
</dbReference>
<keyword evidence="4" id="KW-0410">Iron transport</keyword>
<evidence type="ECO:0000256" key="2">
    <source>
        <dbReference type="ARBA" id="ARBA00022448"/>
    </source>
</evidence>
<keyword evidence="2 11" id="KW-0813">Transport</keyword>
<dbReference type="Pfam" id="PF00593">
    <property type="entry name" value="TonB_dep_Rec_b-barrel"/>
    <property type="match status" value="1"/>
</dbReference>
<dbReference type="InterPro" id="IPR036942">
    <property type="entry name" value="Beta-barrel_TonB_sf"/>
</dbReference>
<dbReference type="PROSITE" id="PS52016">
    <property type="entry name" value="TONB_DEPENDENT_REC_3"/>
    <property type="match status" value="1"/>
</dbReference>
<comment type="similarity">
    <text evidence="11 12">Belongs to the TonB-dependent receptor family.</text>
</comment>
<keyword evidence="9 11" id="KW-0472">Membrane</keyword>
<dbReference type="RefSeq" id="WP_368375639.1">
    <property type="nucleotide sequence ID" value="NZ_JBFRYB010000001.1"/>
</dbReference>
<evidence type="ECO:0000259" key="15">
    <source>
        <dbReference type="Pfam" id="PF07715"/>
    </source>
</evidence>
<name>A0ABV3TVA1_9GAMM</name>
<evidence type="ECO:0000256" key="13">
    <source>
        <dbReference type="SAM" id="SignalP"/>
    </source>
</evidence>
<comment type="subcellular location">
    <subcellularLocation>
        <location evidence="1 11">Cell outer membrane</location>
        <topology evidence="1 11">Multi-pass membrane protein</topology>
    </subcellularLocation>
</comment>
<keyword evidence="3 11" id="KW-1134">Transmembrane beta strand</keyword>
<evidence type="ECO:0000256" key="3">
    <source>
        <dbReference type="ARBA" id="ARBA00022452"/>
    </source>
</evidence>
<feature type="signal peptide" evidence="13">
    <location>
        <begin position="1"/>
        <end position="19"/>
    </location>
</feature>
<keyword evidence="17" id="KW-1185">Reference proteome</keyword>
<keyword evidence="6" id="KW-0408">Iron</keyword>
<feature type="domain" description="TonB-dependent receptor-like beta-barrel" evidence="14">
    <location>
        <begin position="394"/>
        <end position="723"/>
    </location>
</feature>
<gene>
    <name evidence="16" type="ORF">AB4875_08540</name>
</gene>
<dbReference type="Pfam" id="PF07715">
    <property type="entry name" value="Plug"/>
    <property type="match status" value="1"/>
</dbReference>